<evidence type="ECO:0000313" key="3">
    <source>
        <dbReference type="Proteomes" id="UP001218218"/>
    </source>
</evidence>
<organism evidence="2 3">
    <name type="scientific">Mycena albidolilacea</name>
    <dbReference type="NCBI Taxonomy" id="1033008"/>
    <lineage>
        <taxon>Eukaryota</taxon>
        <taxon>Fungi</taxon>
        <taxon>Dikarya</taxon>
        <taxon>Basidiomycota</taxon>
        <taxon>Agaricomycotina</taxon>
        <taxon>Agaricomycetes</taxon>
        <taxon>Agaricomycetidae</taxon>
        <taxon>Agaricales</taxon>
        <taxon>Marasmiineae</taxon>
        <taxon>Mycenaceae</taxon>
        <taxon>Mycena</taxon>
    </lineage>
</organism>
<protein>
    <recommendedName>
        <fullName evidence="4">F-box domain-containing protein</fullName>
    </recommendedName>
</protein>
<feature type="compositionally biased region" description="Polar residues" evidence="1">
    <location>
        <begin position="1"/>
        <end position="12"/>
    </location>
</feature>
<sequence length="517" mass="57667">MSASGYQASSKLEQPHLPHSSLPCHASPQEQRDALAAVKSQIMLYKKCIVTLEEEEKRLERSLSKVKYPILDLPVDVTSHIFLHCLPTHGRVAPSATSVPLIVAQICRHWREVALSTCGLWNSLYIDGGLDLGTVMGERTFAPNYSAQHLLRTWFSRAKGSPLSLGLNFTMRRVSPALLEVVEAYAGQIQRLDLHLWPEQFSKVRPLRTSFPLLQHLATTNSSDDAAWDFLEYSPPLRELRLLDDLSHDVSIPPSLSSLIQLEISPEISSEMLLKVLNSLPMLSTLKFCLREWEGSSITEPATPTVYPQLSSLSLASGASTSALRLVTLPNLHFLKLASFSDRDDVQKFLSRSACVIDHLVISFEGYEVDVEEDADAVFEWLETFPAVSVLEIPECPDVAALLDSLDSPGVLPRIADIRISSTVRPATIDNNYDDALIKLLHSRRDCAQSLALRRFHITFTIFRLERQVWAPGYLAESALITLIADGLDFVVKLECGTTQTWPKGYVEEDPLLINFP</sequence>
<dbReference type="InterPro" id="IPR032675">
    <property type="entry name" value="LRR_dom_sf"/>
</dbReference>
<evidence type="ECO:0008006" key="4">
    <source>
        <dbReference type="Google" id="ProtNLM"/>
    </source>
</evidence>
<dbReference type="PANTHER" id="PTHR38926:SF5">
    <property type="entry name" value="F-BOX AND LEUCINE-RICH REPEAT PROTEIN 6"/>
    <property type="match status" value="1"/>
</dbReference>
<name>A0AAD7ECH4_9AGAR</name>
<dbReference type="PANTHER" id="PTHR38926">
    <property type="entry name" value="F-BOX DOMAIN CONTAINING PROTEIN, EXPRESSED"/>
    <property type="match status" value="1"/>
</dbReference>
<accession>A0AAD7ECH4</accession>
<evidence type="ECO:0000256" key="1">
    <source>
        <dbReference type="SAM" id="MobiDB-lite"/>
    </source>
</evidence>
<dbReference type="AlphaFoldDB" id="A0AAD7ECH4"/>
<reference evidence="2" key="1">
    <citation type="submission" date="2023-03" db="EMBL/GenBank/DDBJ databases">
        <title>Massive genome expansion in bonnet fungi (Mycena s.s.) driven by repeated elements and novel gene families across ecological guilds.</title>
        <authorList>
            <consortium name="Lawrence Berkeley National Laboratory"/>
            <person name="Harder C.B."/>
            <person name="Miyauchi S."/>
            <person name="Viragh M."/>
            <person name="Kuo A."/>
            <person name="Thoen E."/>
            <person name="Andreopoulos B."/>
            <person name="Lu D."/>
            <person name="Skrede I."/>
            <person name="Drula E."/>
            <person name="Henrissat B."/>
            <person name="Morin E."/>
            <person name="Kohler A."/>
            <person name="Barry K."/>
            <person name="LaButti K."/>
            <person name="Morin E."/>
            <person name="Salamov A."/>
            <person name="Lipzen A."/>
            <person name="Mereny Z."/>
            <person name="Hegedus B."/>
            <person name="Baldrian P."/>
            <person name="Stursova M."/>
            <person name="Weitz H."/>
            <person name="Taylor A."/>
            <person name="Grigoriev I.V."/>
            <person name="Nagy L.G."/>
            <person name="Martin F."/>
            <person name="Kauserud H."/>
        </authorList>
    </citation>
    <scope>NUCLEOTIDE SEQUENCE</scope>
    <source>
        <strain evidence="2">CBHHK002</strain>
    </source>
</reference>
<keyword evidence="3" id="KW-1185">Reference proteome</keyword>
<dbReference type="EMBL" id="JARIHO010000074">
    <property type="protein sequence ID" value="KAJ7311626.1"/>
    <property type="molecule type" value="Genomic_DNA"/>
</dbReference>
<dbReference type="SUPFAM" id="SSF52047">
    <property type="entry name" value="RNI-like"/>
    <property type="match status" value="1"/>
</dbReference>
<gene>
    <name evidence="2" type="ORF">DFH08DRAFT_448722</name>
</gene>
<dbReference type="Proteomes" id="UP001218218">
    <property type="component" value="Unassembled WGS sequence"/>
</dbReference>
<dbReference type="Gene3D" id="3.80.10.10">
    <property type="entry name" value="Ribonuclease Inhibitor"/>
    <property type="match status" value="1"/>
</dbReference>
<evidence type="ECO:0000313" key="2">
    <source>
        <dbReference type="EMBL" id="KAJ7311626.1"/>
    </source>
</evidence>
<proteinExistence type="predicted"/>
<feature type="region of interest" description="Disordered" evidence="1">
    <location>
        <begin position="1"/>
        <end position="24"/>
    </location>
</feature>
<comment type="caution">
    <text evidence="2">The sequence shown here is derived from an EMBL/GenBank/DDBJ whole genome shotgun (WGS) entry which is preliminary data.</text>
</comment>